<keyword evidence="8 11" id="KW-0350">Heme biosynthesis</keyword>
<feature type="transmembrane region" description="Helical" evidence="11">
    <location>
        <begin position="121"/>
        <end position="143"/>
    </location>
</feature>
<evidence type="ECO:0000313" key="13">
    <source>
        <dbReference type="EMBL" id="SUM57146.1"/>
    </source>
</evidence>
<gene>
    <name evidence="11 13" type="primary">ctaA</name>
    <name evidence="13" type="ORF">NCTC13832_00815</name>
    <name evidence="12" type="ORF">TP70_04855</name>
</gene>
<evidence type="ECO:0000256" key="4">
    <source>
        <dbReference type="ARBA" id="ARBA00022723"/>
    </source>
</evidence>
<keyword evidence="3 11" id="KW-0812">Transmembrane</keyword>
<protein>
    <recommendedName>
        <fullName evidence="11">Heme A synthase</fullName>
        <shortName evidence="11">HAS</shortName>
        <ecNumber evidence="11">1.17.99.9</ecNumber>
    </recommendedName>
    <alternativeName>
        <fullName evidence="11">Cytochrome aa3-controlling protein</fullName>
    </alternativeName>
</protein>
<comment type="similarity">
    <text evidence="11">Belongs to the COX15/CtaA family. Type 1 subfamily.</text>
</comment>
<evidence type="ECO:0000313" key="12">
    <source>
        <dbReference type="EMBL" id="KIX91051.1"/>
    </source>
</evidence>
<dbReference type="EC" id="1.17.99.9" evidence="11"/>
<evidence type="ECO:0000256" key="5">
    <source>
        <dbReference type="ARBA" id="ARBA00022989"/>
    </source>
</evidence>
<keyword evidence="4 11" id="KW-0479">Metal-binding</keyword>
<dbReference type="GO" id="GO:0120547">
    <property type="term" value="F:heme A synthase activity"/>
    <property type="evidence" value="ECO:0007669"/>
    <property type="project" value="UniProtKB-EC"/>
</dbReference>
<comment type="catalytic activity">
    <reaction evidence="11">
        <text>Fe(II)-heme o + 2 A + H2O = Fe(II)-heme a + 2 AH2</text>
        <dbReference type="Rhea" id="RHEA:63388"/>
        <dbReference type="ChEBI" id="CHEBI:13193"/>
        <dbReference type="ChEBI" id="CHEBI:15377"/>
        <dbReference type="ChEBI" id="CHEBI:17499"/>
        <dbReference type="ChEBI" id="CHEBI:60530"/>
        <dbReference type="ChEBI" id="CHEBI:61715"/>
        <dbReference type="EC" id="1.17.99.9"/>
    </reaction>
</comment>
<keyword evidence="14" id="KW-1185">Reference proteome</keyword>
<comment type="subunit">
    <text evidence="11">Interacts with CtaB.</text>
</comment>
<feature type="transmembrane region" description="Helical" evidence="11">
    <location>
        <begin position="163"/>
        <end position="182"/>
    </location>
</feature>
<dbReference type="InterPro" id="IPR050450">
    <property type="entry name" value="COX15/CtaA_HemeA_synthase"/>
</dbReference>
<feature type="binding site" description="axial binding residue" evidence="11">
    <location>
        <position position="276"/>
    </location>
    <ligand>
        <name>heme</name>
        <dbReference type="ChEBI" id="CHEBI:30413"/>
    </ligand>
    <ligandPart>
        <name>Fe</name>
        <dbReference type="ChEBI" id="CHEBI:18248"/>
    </ligandPart>
</feature>
<dbReference type="InterPro" id="IPR003780">
    <property type="entry name" value="COX15/CtaA_fam"/>
</dbReference>
<evidence type="ECO:0000313" key="14">
    <source>
        <dbReference type="Proteomes" id="UP000032366"/>
    </source>
</evidence>
<reference evidence="13 15" key="2">
    <citation type="submission" date="2018-06" db="EMBL/GenBank/DDBJ databases">
        <authorList>
            <consortium name="Pathogen Informatics"/>
            <person name="Doyle S."/>
        </authorList>
    </citation>
    <scope>NUCLEOTIDE SEQUENCE [LARGE SCALE GENOMIC DNA]</scope>
    <source>
        <strain evidence="13 15">NCTC13832</strain>
    </source>
</reference>
<keyword evidence="9 11" id="KW-0472">Membrane</keyword>
<dbReference type="HAMAP" id="MF_01664">
    <property type="entry name" value="HemeA_synth_type1"/>
    <property type="match status" value="1"/>
</dbReference>
<dbReference type="InterPro" id="IPR023755">
    <property type="entry name" value="HemeA_Synthase_type1"/>
</dbReference>
<feature type="binding site" description="axial binding residue" evidence="11">
    <location>
        <position position="214"/>
    </location>
    <ligand>
        <name>heme</name>
        <dbReference type="ChEBI" id="CHEBI:30413"/>
    </ligand>
    <ligandPart>
        <name>Fe</name>
        <dbReference type="ChEBI" id="CHEBI:18248"/>
    </ligandPart>
</feature>
<keyword evidence="2 11" id="KW-1003">Cell membrane</keyword>
<dbReference type="AlphaFoldDB" id="A0A0D6XS36"/>
<dbReference type="GO" id="GO:0006784">
    <property type="term" value="P:heme A biosynthetic process"/>
    <property type="evidence" value="ECO:0007669"/>
    <property type="project" value="UniProtKB-UniRule"/>
</dbReference>
<proteinExistence type="inferred from homology"/>
<evidence type="ECO:0000256" key="10">
    <source>
        <dbReference type="ARBA" id="ARBA00023157"/>
    </source>
</evidence>
<comment type="subcellular location">
    <subcellularLocation>
        <location evidence="11">Cell membrane</location>
        <topology evidence="11">Multi-pass membrane protein</topology>
    </subcellularLocation>
    <subcellularLocation>
        <location evidence="1">Membrane</location>
        <topology evidence="1">Multi-pass membrane protein</topology>
    </subcellularLocation>
</comment>
<accession>A0A0D6XS36</accession>
<evidence type="ECO:0000256" key="11">
    <source>
        <dbReference type="HAMAP-Rule" id="MF_01664"/>
    </source>
</evidence>
<dbReference type="Pfam" id="PF02628">
    <property type="entry name" value="COX15-CtaA"/>
    <property type="match status" value="1"/>
</dbReference>
<keyword evidence="7 11" id="KW-0408">Iron</keyword>
<keyword evidence="5 11" id="KW-1133">Transmembrane helix</keyword>
<dbReference type="OrthoDB" id="9816428at2"/>
<evidence type="ECO:0000256" key="3">
    <source>
        <dbReference type="ARBA" id="ARBA00022692"/>
    </source>
</evidence>
<feature type="transmembrane region" description="Helical" evidence="11">
    <location>
        <begin position="212"/>
        <end position="232"/>
    </location>
</feature>
<comment type="cofactor">
    <cofactor evidence="11">
        <name>heme b</name>
        <dbReference type="ChEBI" id="CHEBI:60344"/>
    </cofactor>
</comment>
<feature type="transmembrane region" description="Helical" evidence="11">
    <location>
        <begin position="94"/>
        <end position="115"/>
    </location>
</feature>
<feature type="transmembrane region" description="Helical" evidence="11">
    <location>
        <begin position="61"/>
        <end position="82"/>
    </location>
</feature>
<evidence type="ECO:0000313" key="15">
    <source>
        <dbReference type="Proteomes" id="UP000254100"/>
    </source>
</evidence>
<dbReference type="PANTHER" id="PTHR35457">
    <property type="entry name" value="HEME A SYNTHASE"/>
    <property type="match status" value="1"/>
</dbReference>
<comment type="function">
    <text evidence="11">Catalyzes the conversion of heme O to heme A by two successive hydroxylations of the methyl group at C8. The first hydroxylation forms heme I, the second hydroxylation results in an unstable dihydroxymethyl group, which spontaneously dehydrates, resulting in the formyl group of heme A.</text>
</comment>
<dbReference type="Proteomes" id="UP000032366">
    <property type="component" value="Unassembled WGS sequence"/>
</dbReference>
<comment type="caution">
    <text evidence="11">Lacks conserved residue(s) required for the propagation of feature annotation.</text>
</comment>
<dbReference type="UniPathway" id="UPA00269">
    <property type="reaction ID" value="UER00713"/>
</dbReference>
<organism evidence="13 15">
    <name type="scientific">Staphylococcus microti</name>
    <dbReference type="NCBI Taxonomy" id="569857"/>
    <lineage>
        <taxon>Bacteria</taxon>
        <taxon>Bacillati</taxon>
        <taxon>Bacillota</taxon>
        <taxon>Bacilli</taxon>
        <taxon>Bacillales</taxon>
        <taxon>Staphylococcaceae</taxon>
        <taxon>Staphylococcus</taxon>
    </lineage>
</organism>
<dbReference type="PANTHER" id="PTHR35457:SF1">
    <property type="entry name" value="HEME A SYNTHASE"/>
    <property type="match status" value="1"/>
</dbReference>
<evidence type="ECO:0000256" key="9">
    <source>
        <dbReference type="ARBA" id="ARBA00023136"/>
    </source>
</evidence>
<reference evidence="12 14" key="1">
    <citation type="submission" date="2015-01" db="EMBL/GenBank/DDBJ databases">
        <authorList>
            <person name="Guo J."/>
        </authorList>
    </citation>
    <scope>NUCLEOTIDE SEQUENCE [LARGE SCALE GENOMIC DNA]</scope>
    <source>
        <strain evidence="12 14">DSM 22147</strain>
    </source>
</reference>
<feature type="transmembrane region" description="Helical" evidence="11">
    <location>
        <begin position="271"/>
        <end position="295"/>
    </location>
</feature>
<dbReference type="RefSeq" id="WP_044359845.1">
    <property type="nucleotide sequence ID" value="NZ_JXWY01000032.1"/>
</dbReference>
<name>A0A0D6XS36_9STAP</name>
<sequence>MFKKRNLKWLSVLATLMMIWVQLGGALVTKTGSEDGCGSDWPLCHGALLPQNLPIETIIELSHRAVSGLSLIIVSWLVITAWKNIGHIREVKPLCKISVGFLLIQALVGAAAVMWQQNDYVLALHFGISLISFSSVFVLTLIIFDLDQKYEANIVHIKKPLQVYTWIMTGIVYVTIYTGALVRHTESSLAYGAWPLPFGDIVPHGVHDWVQLAHRIMAMLAFIIILLTYVHAVKHYPNIRTIQYGYTASFILIILQVTTGALSIITEVNLIIALLHALFITLLFGLISYFILLIIRTNRGEQ</sequence>
<dbReference type="STRING" id="569857.TP70_04855"/>
<dbReference type="EMBL" id="UHDT01000001">
    <property type="protein sequence ID" value="SUM57146.1"/>
    <property type="molecule type" value="Genomic_DNA"/>
</dbReference>
<dbReference type="GO" id="GO:0046872">
    <property type="term" value="F:metal ion binding"/>
    <property type="evidence" value="ECO:0007669"/>
    <property type="project" value="UniProtKB-KW"/>
</dbReference>
<evidence type="ECO:0000256" key="2">
    <source>
        <dbReference type="ARBA" id="ARBA00022475"/>
    </source>
</evidence>
<dbReference type="GO" id="GO:0005886">
    <property type="term" value="C:plasma membrane"/>
    <property type="evidence" value="ECO:0007669"/>
    <property type="project" value="UniProtKB-SubCell"/>
</dbReference>
<comment type="pathway">
    <text evidence="11">Porphyrin-containing compound metabolism; heme A biosynthesis; heme A from heme O: step 1/1.</text>
</comment>
<evidence type="ECO:0000256" key="1">
    <source>
        <dbReference type="ARBA" id="ARBA00004141"/>
    </source>
</evidence>
<feature type="transmembrane region" description="Helical" evidence="11">
    <location>
        <begin position="244"/>
        <end position="265"/>
    </location>
</feature>
<keyword evidence="6 11" id="KW-0560">Oxidoreductase</keyword>
<evidence type="ECO:0000256" key="8">
    <source>
        <dbReference type="ARBA" id="ARBA00023133"/>
    </source>
</evidence>
<dbReference type="Proteomes" id="UP000254100">
    <property type="component" value="Unassembled WGS sequence"/>
</dbReference>
<evidence type="ECO:0000256" key="6">
    <source>
        <dbReference type="ARBA" id="ARBA00023002"/>
    </source>
</evidence>
<keyword evidence="10" id="KW-1015">Disulfide bond</keyword>
<evidence type="ECO:0000256" key="7">
    <source>
        <dbReference type="ARBA" id="ARBA00023004"/>
    </source>
</evidence>
<dbReference type="EMBL" id="JXWY01000032">
    <property type="protein sequence ID" value="KIX91051.1"/>
    <property type="molecule type" value="Genomic_DNA"/>
</dbReference>